<evidence type="ECO:0000256" key="1">
    <source>
        <dbReference type="ARBA" id="ARBA00001946"/>
    </source>
</evidence>
<evidence type="ECO:0000313" key="9">
    <source>
        <dbReference type="EMBL" id="EWM54470.1"/>
    </source>
</evidence>
<dbReference type="GO" id="GO:0005524">
    <property type="term" value="F:ATP binding"/>
    <property type="evidence" value="ECO:0007669"/>
    <property type="project" value="UniProtKB-KW"/>
</dbReference>
<dbReference type="InterPro" id="IPR029062">
    <property type="entry name" value="Class_I_gatase-like"/>
</dbReference>
<dbReference type="NCBIfam" id="TIGR00379">
    <property type="entry name" value="cobB"/>
    <property type="match status" value="1"/>
</dbReference>
<keyword evidence="2" id="KW-0436">Ligase</keyword>
<evidence type="ECO:0000256" key="3">
    <source>
        <dbReference type="ARBA" id="ARBA00022741"/>
    </source>
</evidence>
<dbReference type="AlphaFoldDB" id="W7V094"/>
<dbReference type="Gene3D" id="3.40.50.880">
    <property type="match status" value="1"/>
</dbReference>
<dbReference type="EMBL" id="ATAX01000015">
    <property type="protein sequence ID" value="EWM54470.1"/>
    <property type="molecule type" value="Genomic_DNA"/>
</dbReference>
<keyword evidence="4" id="KW-0067">ATP-binding</keyword>
<organism evidence="9 10">
    <name type="scientific">Ruminococcus flavefaciens 007c</name>
    <dbReference type="NCBI Taxonomy" id="1341157"/>
    <lineage>
        <taxon>Bacteria</taxon>
        <taxon>Bacillati</taxon>
        <taxon>Bacillota</taxon>
        <taxon>Clostridia</taxon>
        <taxon>Eubacteriales</taxon>
        <taxon>Oscillospiraceae</taxon>
        <taxon>Ruminococcus</taxon>
    </lineage>
</organism>
<dbReference type="InterPro" id="IPR011698">
    <property type="entry name" value="GATase_3"/>
</dbReference>
<keyword evidence="5" id="KW-0460">Magnesium</keyword>
<dbReference type="InterPro" id="IPR002586">
    <property type="entry name" value="CobQ/CobB/MinD/ParA_Nub-bd_dom"/>
</dbReference>
<dbReference type="InterPro" id="IPR027417">
    <property type="entry name" value="P-loop_NTPase"/>
</dbReference>
<dbReference type="OrthoDB" id="9764035at2"/>
<feature type="domain" description="CobB/CobQ-like glutamine amidotransferase" evidence="8">
    <location>
        <begin position="241"/>
        <end position="392"/>
    </location>
</feature>
<dbReference type="Proteomes" id="UP000019365">
    <property type="component" value="Unassembled WGS sequence"/>
</dbReference>
<dbReference type="RefSeq" id="WP_037297519.1">
    <property type="nucleotide sequence ID" value="NZ_ATAX01000015.1"/>
</dbReference>
<name>W7V094_RUMFL</name>
<comment type="cofactor">
    <cofactor evidence="1">
        <name>Mg(2+)</name>
        <dbReference type="ChEBI" id="CHEBI:18420"/>
    </cofactor>
</comment>
<keyword evidence="10" id="KW-1185">Reference proteome</keyword>
<dbReference type="GO" id="GO:0042242">
    <property type="term" value="F:cobyrinic acid a,c-diamide synthase activity"/>
    <property type="evidence" value="ECO:0007669"/>
    <property type="project" value="InterPro"/>
</dbReference>
<dbReference type="Pfam" id="PF07685">
    <property type="entry name" value="GATase_3"/>
    <property type="match status" value="1"/>
</dbReference>
<evidence type="ECO:0000256" key="6">
    <source>
        <dbReference type="ARBA" id="ARBA00022962"/>
    </source>
</evidence>
<dbReference type="PROSITE" id="PS51274">
    <property type="entry name" value="GATASE_COBBQ"/>
    <property type="match status" value="1"/>
</dbReference>
<dbReference type="SUPFAM" id="SSF52317">
    <property type="entry name" value="Class I glutamine amidotransferase-like"/>
    <property type="match status" value="1"/>
</dbReference>
<accession>W7V094</accession>
<protein>
    <submittedName>
        <fullName evidence="9">Uncharacterized protein</fullName>
    </submittedName>
</protein>
<keyword evidence="6" id="KW-0315">Glutamine amidotransferase</keyword>
<dbReference type="PATRIC" id="fig|1341157.4.peg.842"/>
<evidence type="ECO:0000256" key="4">
    <source>
        <dbReference type="ARBA" id="ARBA00022840"/>
    </source>
</evidence>
<evidence type="ECO:0000256" key="5">
    <source>
        <dbReference type="ARBA" id="ARBA00022842"/>
    </source>
</evidence>
<dbReference type="PANTHER" id="PTHR43873:SF1">
    <property type="entry name" value="COBYRINATE A,C-DIAMIDE SYNTHASE"/>
    <property type="match status" value="1"/>
</dbReference>
<dbReference type="Pfam" id="PF01656">
    <property type="entry name" value="CbiA"/>
    <property type="match status" value="1"/>
</dbReference>
<dbReference type="PANTHER" id="PTHR43873">
    <property type="entry name" value="COBYRINATE A,C-DIAMIDE SYNTHASE"/>
    <property type="match status" value="1"/>
</dbReference>
<feature type="domain" description="CobQ/CobB/MinD/ParA nucleotide binding" evidence="7">
    <location>
        <begin position="4"/>
        <end position="170"/>
    </location>
</feature>
<sequence length="451" mass="49239">MKRIVIGGTHSGCGKTTVTCAVLAALKARGLALSSFKCGPDYIDPMFHRRITGVAAHNLDSRFCGDDMLRQLLCENSRNSDISVIEGVMGYFDGADGRGSAYSVSLITDSLAVVVIDCKGASESIGAVVHGFMNYRAPNNIKGFIFNRLPDRLVPMAERICAELGAEYFGLFPSGAPHVDSRRLGLVTADEIADIQEKLAELGRLAEKHILLDKLLMTAEAPEPEYTPHEMHRLFAKSLPKIAVASDNAFCFIYSDNISILEKLGCRIEYFSPIHDDKIPADACGLILSGGYPELYAGKLSANPSMRDSVRDAVLGGMPTIAECGGFMYLHDRLRTADGTEYPMAGVINAEAFETDKLRRFGYANLTAEEDSLLFRRGDRIPAHEFHYWDSTDCGSGLRALKTDGRSWECVHTSPTLYAGFPHLYFGADVRLAERFAAACGYFGGLNGKDL</sequence>
<dbReference type="CDD" id="cd03130">
    <property type="entry name" value="GATase1_CobB"/>
    <property type="match status" value="1"/>
</dbReference>
<evidence type="ECO:0000259" key="7">
    <source>
        <dbReference type="Pfam" id="PF01656"/>
    </source>
</evidence>
<evidence type="ECO:0000313" key="10">
    <source>
        <dbReference type="Proteomes" id="UP000019365"/>
    </source>
</evidence>
<dbReference type="SUPFAM" id="SSF52540">
    <property type="entry name" value="P-loop containing nucleoside triphosphate hydrolases"/>
    <property type="match status" value="1"/>
</dbReference>
<proteinExistence type="predicted"/>
<dbReference type="eggNOG" id="COG1797">
    <property type="taxonomic scope" value="Bacteria"/>
</dbReference>
<dbReference type="NCBIfam" id="NF002204">
    <property type="entry name" value="PRK01077.1"/>
    <property type="match status" value="1"/>
</dbReference>
<gene>
    <name evidence="9" type="ORF">RF007C_01615</name>
</gene>
<evidence type="ECO:0000259" key="8">
    <source>
        <dbReference type="Pfam" id="PF07685"/>
    </source>
</evidence>
<reference evidence="9 10" key="1">
    <citation type="journal article" date="2014" name="PLoS ONE">
        <title>Rumen cellulosomics: divergent fiber-degrading strategies revealed by comparative genome-wide analysis of six ruminococcal strains.</title>
        <authorList>
            <person name="Dassa B."/>
            <person name="Borovok I."/>
            <person name="Ruimy-Israeli V."/>
            <person name="Lamed R."/>
            <person name="Flint H.J."/>
            <person name="Duncan S.H."/>
            <person name="Henrissat B."/>
            <person name="Coutinho P."/>
            <person name="Morrison M."/>
            <person name="Mosoni P."/>
            <person name="Yeoman C.J."/>
            <person name="White B.A."/>
            <person name="Bayer E.A."/>
        </authorList>
    </citation>
    <scope>NUCLEOTIDE SEQUENCE [LARGE SCALE GENOMIC DNA]</scope>
    <source>
        <strain evidence="9 10">007c</strain>
    </source>
</reference>
<dbReference type="InterPro" id="IPR004484">
    <property type="entry name" value="CbiA/CobB_synth"/>
</dbReference>
<comment type="caution">
    <text evidence="9">The sequence shown here is derived from an EMBL/GenBank/DDBJ whole genome shotgun (WGS) entry which is preliminary data.</text>
</comment>
<keyword evidence="3" id="KW-0547">Nucleotide-binding</keyword>
<dbReference type="Gene3D" id="3.40.50.300">
    <property type="entry name" value="P-loop containing nucleotide triphosphate hydrolases"/>
    <property type="match status" value="1"/>
</dbReference>
<evidence type="ECO:0000256" key="2">
    <source>
        <dbReference type="ARBA" id="ARBA00022598"/>
    </source>
</evidence>